<name>A0A0C3D6I4_9AGAM</name>
<evidence type="ECO:0000256" key="1">
    <source>
        <dbReference type="SAM" id="MobiDB-lite"/>
    </source>
</evidence>
<feature type="compositionally biased region" description="Basic and acidic residues" evidence="1">
    <location>
        <begin position="277"/>
        <end position="288"/>
    </location>
</feature>
<dbReference type="Proteomes" id="UP000053989">
    <property type="component" value="Unassembled WGS sequence"/>
</dbReference>
<feature type="compositionally biased region" description="Polar residues" evidence="1">
    <location>
        <begin position="163"/>
        <end position="189"/>
    </location>
</feature>
<dbReference type="EMBL" id="KN822228">
    <property type="protein sequence ID" value="KIM52019.1"/>
    <property type="molecule type" value="Genomic_DNA"/>
</dbReference>
<gene>
    <name evidence="2" type="ORF">SCLCIDRAFT_32964</name>
</gene>
<feature type="compositionally biased region" description="Basic and acidic residues" evidence="1">
    <location>
        <begin position="256"/>
        <end position="267"/>
    </location>
</feature>
<feature type="compositionally biased region" description="Basic residues" evidence="1">
    <location>
        <begin position="13"/>
        <end position="22"/>
    </location>
</feature>
<keyword evidence="3" id="KW-1185">Reference proteome</keyword>
<feature type="region of interest" description="Disordered" evidence="1">
    <location>
        <begin position="1"/>
        <end position="223"/>
    </location>
</feature>
<evidence type="ECO:0000313" key="2">
    <source>
        <dbReference type="EMBL" id="KIM52019.1"/>
    </source>
</evidence>
<dbReference type="HOGENOM" id="CLU_514038_0_0_1"/>
<feature type="region of interest" description="Disordered" evidence="1">
    <location>
        <begin position="235"/>
        <end position="379"/>
    </location>
</feature>
<reference evidence="2 3" key="1">
    <citation type="submission" date="2014-04" db="EMBL/GenBank/DDBJ databases">
        <authorList>
            <consortium name="DOE Joint Genome Institute"/>
            <person name="Kuo A."/>
            <person name="Kohler A."/>
            <person name="Nagy L.G."/>
            <person name="Floudas D."/>
            <person name="Copeland A."/>
            <person name="Barry K.W."/>
            <person name="Cichocki N."/>
            <person name="Veneault-Fourrey C."/>
            <person name="LaButti K."/>
            <person name="Lindquist E.A."/>
            <person name="Lipzen A."/>
            <person name="Lundell T."/>
            <person name="Morin E."/>
            <person name="Murat C."/>
            <person name="Sun H."/>
            <person name="Tunlid A."/>
            <person name="Henrissat B."/>
            <person name="Grigoriev I.V."/>
            <person name="Hibbett D.S."/>
            <person name="Martin F."/>
            <person name="Nordberg H.P."/>
            <person name="Cantor M.N."/>
            <person name="Hua S.X."/>
        </authorList>
    </citation>
    <scope>NUCLEOTIDE SEQUENCE [LARGE SCALE GENOMIC DNA]</scope>
    <source>
        <strain evidence="2 3">Foug A</strain>
    </source>
</reference>
<organism evidence="2 3">
    <name type="scientific">Scleroderma citrinum Foug A</name>
    <dbReference type="NCBI Taxonomy" id="1036808"/>
    <lineage>
        <taxon>Eukaryota</taxon>
        <taxon>Fungi</taxon>
        <taxon>Dikarya</taxon>
        <taxon>Basidiomycota</taxon>
        <taxon>Agaricomycotina</taxon>
        <taxon>Agaricomycetes</taxon>
        <taxon>Agaricomycetidae</taxon>
        <taxon>Boletales</taxon>
        <taxon>Sclerodermatineae</taxon>
        <taxon>Sclerodermataceae</taxon>
        <taxon>Scleroderma</taxon>
    </lineage>
</organism>
<dbReference type="InParanoid" id="A0A0C3D6I4"/>
<accession>A0A0C3D6I4</accession>
<feature type="region of interest" description="Disordered" evidence="1">
    <location>
        <begin position="410"/>
        <end position="449"/>
    </location>
</feature>
<evidence type="ECO:0000313" key="3">
    <source>
        <dbReference type="Proteomes" id="UP000053989"/>
    </source>
</evidence>
<reference evidence="3" key="2">
    <citation type="submission" date="2015-01" db="EMBL/GenBank/DDBJ databases">
        <title>Evolutionary Origins and Diversification of the Mycorrhizal Mutualists.</title>
        <authorList>
            <consortium name="DOE Joint Genome Institute"/>
            <consortium name="Mycorrhizal Genomics Consortium"/>
            <person name="Kohler A."/>
            <person name="Kuo A."/>
            <person name="Nagy L.G."/>
            <person name="Floudas D."/>
            <person name="Copeland A."/>
            <person name="Barry K.W."/>
            <person name="Cichocki N."/>
            <person name="Veneault-Fourrey C."/>
            <person name="LaButti K."/>
            <person name="Lindquist E.A."/>
            <person name="Lipzen A."/>
            <person name="Lundell T."/>
            <person name="Morin E."/>
            <person name="Murat C."/>
            <person name="Riley R."/>
            <person name="Ohm R."/>
            <person name="Sun H."/>
            <person name="Tunlid A."/>
            <person name="Henrissat B."/>
            <person name="Grigoriev I.V."/>
            <person name="Hibbett D.S."/>
            <person name="Martin F."/>
        </authorList>
    </citation>
    <scope>NUCLEOTIDE SEQUENCE [LARGE SCALE GENOMIC DNA]</scope>
    <source>
        <strain evidence="3">Foug A</strain>
    </source>
</reference>
<feature type="compositionally biased region" description="Basic and acidic residues" evidence="1">
    <location>
        <begin position="33"/>
        <end position="50"/>
    </location>
</feature>
<protein>
    <submittedName>
        <fullName evidence="2">Uncharacterized protein</fullName>
    </submittedName>
</protein>
<proteinExistence type="predicted"/>
<dbReference type="AlphaFoldDB" id="A0A0C3D6I4"/>
<sequence>MESVDGASDSKKSKQNLKKGKARAKEVGGTVRDTVHLCKEALRKDLHQPTEHTTPAAPTDNPHDGESSEDDEGVGQGAGERERSMVGKGKASNEANEAVASMKRKTPVKGNSDSDSFETPKRQVTCVSRVPPKKKRPSLPSTSERAPQISGFLPNWKPDVCHSSMQSKPASANSSKCPTLNTTHSQPALTLQPYGGLADQANSDSDDHAQLDESYEVPSPSWYNLPYSSSPMIRISRQSSQRLGAAVPDAKPGQLRSEHSNAHGWPDRDEEMTGQDDEARGNGYKHGDGEEDGGSDMGARRPSSKAAPPHSLAHKAGVKTHAPGQGAAQGVLTIPAQKRPAASTRVGHRGAQDPQGDPNCGNDGNGENQQAPSSLPKLPVKVTRPTTLTHKVPSTSHHGPMQGLCPAAATDAACQEGADQEMQSSGDDDDSNDQQEGQQSGRRKRPKAWKFRNVDLPGLPGSMTKWHGEFLPRWFQYIATVDNIWSLTHSEHLTTAQAIWNCKMLDVPHTLALTDEPAFCLVSCLLFYSP</sequence>